<dbReference type="AlphaFoldDB" id="A0A842HI10"/>
<keyword evidence="1" id="KW-0004">4Fe-4S</keyword>
<gene>
    <name evidence="6" type="ORF">H5P28_17990</name>
</gene>
<dbReference type="InterPro" id="IPR036188">
    <property type="entry name" value="FAD/NAD-bd_sf"/>
</dbReference>
<sequence>MSSPSTGETLRYYFQPKTQLGLNLNVDLCVYGGNSGGIIAAIAARRKGLSVALLEPGLHLGGLTAGGLGLTDIGNKFAIGGLAREFYRRVGQCYGQGENWRFEPCVASRVFREWMDEHGITCHTGSFLDTVEMSGGCIQAITTENGIRVQAQQFIDASYEGDLMAKARVSYTVGREDNSLYDETYSGEQVLEYHQFTLDVDPYRIEGDPSSGLLPGIDSGDYVRGRGDRRVQAYNFRLCLTDNPDNRLPITEPEGYDRADYELLARYCRAGHVPAFSKFDRLINSKIDLNNHGAVSTDYIGMNHGFPEAGYAEREKIFQAHVRWTKGLLWFWASDPAVPAEFRDNFNNWGWCRDEFTATGGFSPALYVREARRLVSDMVMTEHHCMGREKIDDPVSLAAYTMDSHNCRRLVIDGKVRNDGDVQVHSGPPYPVSYRSIIPRRGECRNLFIPFCLSASHIAFGSIRMEPVFMILSESAVEAAALAMEKSIDVQDVPYPELRQRLLAAGQVIDPVPPVKNIQSGE</sequence>
<dbReference type="Proteomes" id="UP000546464">
    <property type="component" value="Unassembled WGS sequence"/>
</dbReference>
<keyword evidence="7" id="KW-1185">Reference proteome</keyword>
<evidence type="ECO:0000256" key="2">
    <source>
        <dbReference type="ARBA" id="ARBA00022723"/>
    </source>
</evidence>
<organism evidence="6 7">
    <name type="scientific">Ruficoccus amylovorans</name>
    <dbReference type="NCBI Taxonomy" id="1804625"/>
    <lineage>
        <taxon>Bacteria</taxon>
        <taxon>Pseudomonadati</taxon>
        <taxon>Verrucomicrobiota</taxon>
        <taxon>Opitutia</taxon>
        <taxon>Puniceicoccales</taxon>
        <taxon>Cerasicoccaceae</taxon>
        <taxon>Ruficoccus</taxon>
    </lineage>
</organism>
<dbReference type="PANTHER" id="PTHR43498">
    <property type="entry name" value="FERREDOXIN:COB-COM HETERODISULFIDE REDUCTASE SUBUNIT A"/>
    <property type="match status" value="1"/>
</dbReference>
<dbReference type="Gene3D" id="3.50.50.60">
    <property type="entry name" value="FAD/NAD(P)-binding domain"/>
    <property type="match status" value="1"/>
</dbReference>
<evidence type="ECO:0000256" key="5">
    <source>
        <dbReference type="ARBA" id="ARBA00023014"/>
    </source>
</evidence>
<dbReference type="RefSeq" id="WP_185677081.1">
    <property type="nucleotide sequence ID" value="NZ_JACHVB010000063.1"/>
</dbReference>
<dbReference type="SUPFAM" id="SSF51905">
    <property type="entry name" value="FAD/NAD(P)-binding domain"/>
    <property type="match status" value="1"/>
</dbReference>
<evidence type="ECO:0000313" key="6">
    <source>
        <dbReference type="EMBL" id="MBC2596163.1"/>
    </source>
</evidence>
<dbReference type="PANTHER" id="PTHR43498:SF1">
    <property type="entry name" value="COB--COM HETERODISULFIDE REDUCTASE IRON-SULFUR SUBUNIT A"/>
    <property type="match status" value="1"/>
</dbReference>
<dbReference type="GO" id="GO:0016491">
    <property type="term" value="F:oxidoreductase activity"/>
    <property type="evidence" value="ECO:0007669"/>
    <property type="project" value="UniProtKB-KW"/>
</dbReference>
<name>A0A842HI10_9BACT</name>
<comment type="caution">
    <text evidence="6">The sequence shown here is derived from an EMBL/GenBank/DDBJ whole genome shotgun (WGS) entry which is preliminary data.</text>
</comment>
<evidence type="ECO:0000256" key="4">
    <source>
        <dbReference type="ARBA" id="ARBA00023004"/>
    </source>
</evidence>
<dbReference type="GO" id="GO:0046872">
    <property type="term" value="F:metal ion binding"/>
    <property type="evidence" value="ECO:0007669"/>
    <property type="project" value="UniProtKB-KW"/>
</dbReference>
<evidence type="ECO:0000313" key="7">
    <source>
        <dbReference type="Proteomes" id="UP000546464"/>
    </source>
</evidence>
<dbReference type="EMBL" id="JACHVB010000063">
    <property type="protein sequence ID" value="MBC2596163.1"/>
    <property type="molecule type" value="Genomic_DNA"/>
</dbReference>
<dbReference type="InterPro" id="IPR039650">
    <property type="entry name" value="HdrA-like"/>
</dbReference>
<evidence type="ECO:0000256" key="3">
    <source>
        <dbReference type="ARBA" id="ARBA00023002"/>
    </source>
</evidence>
<dbReference type="GO" id="GO:0051539">
    <property type="term" value="F:4 iron, 4 sulfur cluster binding"/>
    <property type="evidence" value="ECO:0007669"/>
    <property type="project" value="UniProtKB-KW"/>
</dbReference>
<evidence type="ECO:0000256" key="1">
    <source>
        <dbReference type="ARBA" id="ARBA00022485"/>
    </source>
</evidence>
<dbReference type="Pfam" id="PF12831">
    <property type="entry name" value="FAD_oxidored"/>
    <property type="match status" value="1"/>
</dbReference>
<proteinExistence type="predicted"/>
<keyword evidence="5" id="KW-0411">Iron-sulfur</keyword>
<accession>A0A842HI10</accession>
<keyword evidence="3" id="KW-0560">Oxidoreductase</keyword>
<protein>
    <submittedName>
        <fullName evidence="6">FAD-dependent oxidoreductase</fullName>
    </submittedName>
</protein>
<reference evidence="6 7" key="1">
    <citation type="submission" date="2020-07" db="EMBL/GenBank/DDBJ databases">
        <authorList>
            <person name="Feng X."/>
        </authorList>
    </citation>
    <scope>NUCLEOTIDE SEQUENCE [LARGE SCALE GENOMIC DNA]</scope>
    <source>
        <strain evidence="6 7">JCM31066</strain>
    </source>
</reference>
<keyword evidence="4" id="KW-0408">Iron</keyword>
<keyword evidence="2" id="KW-0479">Metal-binding</keyword>